<feature type="compositionally biased region" description="Basic residues" evidence="1">
    <location>
        <begin position="56"/>
        <end position="67"/>
    </location>
</feature>
<evidence type="ECO:0000256" key="1">
    <source>
        <dbReference type="SAM" id="MobiDB-lite"/>
    </source>
</evidence>
<keyword evidence="3" id="KW-1185">Reference proteome</keyword>
<sequence>MAEKKVQEALWLLEEAGHLDILKDGVGGPSRPPRRASGGVAAAVMASLRDSDGRQAVRRRGGGRSRSRAGGAVAKGRWRALQIQKAGPLVSPQTRGPEVRARGTPPGRTAVSGPGIVCSRGLGARAASVARSRAPGPGLANRENGSCGMWPRVGGFAPH</sequence>
<evidence type="ECO:0000313" key="3">
    <source>
        <dbReference type="Proteomes" id="UP001066276"/>
    </source>
</evidence>
<feature type="region of interest" description="Disordered" evidence="1">
    <location>
        <begin position="129"/>
        <end position="159"/>
    </location>
</feature>
<evidence type="ECO:0000313" key="2">
    <source>
        <dbReference type="EMBL" id="KAJ1096683.1"/>
    </source>
</evidence>
<accession>A0AAV7M0D6</accession>
<organism evidence="2 3">
    <name type="scientific">Pleurodeles waltl</name>
    <name type="common">Iberian ribbed newt</name>
    <dbReference type="NCBI Taxonomy" id="8319"/>
    <lineage>
        <taxon>Eukaryota</taxon>
        <taxon>Metazoa</taxon>
        <taxon>Chordata</taxon>
        <taxon>Craniata</taxon>
        <taxon>Vertebrata</taxon>
        <taxon>Euteleostomi</taxon>
        <taxon>Amphibia</taxon>
        <taxon>Batrachia</taxon>
        <taxon>Caudata</taxon>
        <taxon>Salamandroidea</taxon>
        <taxon>Salamandridae</taxon>
        <taxon>Pleurodelinae</taxon>
        <taxon>Pleurodeles</taxon>
    </lineage>
</organism>
<dbReference type="Proteomes" id="UP001066276">
    <property type="component" value="Chromosome 10"/>
</dbReference>
<feature type="region of interest" description="Disordered" evidence="1">
    <location>
        <begin position="46"/>
        <end position="115"/>
    </location>
</feature>
<dbReference type="EMBL" id="JANPWB010000014">
    <property type="protein sequence ID" value="KAJ1096683.1"/>
    <property type="molecule type" value="Genomic_DNA"/>
</dbReference>
<gene>
    <name evidence="2" type="ORF">NDU88_001816</name>
</gene>
<comment type="caution">
    <text evidence="2">The sequence shown here is derived from an EMBL/GenBank/DDBJ whole genome shotgun (WGS) entry which is preliminary data.</text>
</comment>
<proteinExistence type="predicted"/>
<name>A0AAV7M0D6_PLEWA</name>
<reference evidence="2" key="1">
    <citation type="journal article" date="2022" name="bioRxiv">
        <title>Sequencing and chromosome-scale assembly of the giantPleurodeles waltlgenome.</title>
        <authorList>
            <person name="Brown T."/>
            <person name="Elewa A."/>
            <person name="Iarovenko S."/>
            <person name="Subramanian E."/>
            <person name="Araus A.J."/>
            <person name="Petzold A."/>
            <person name="Susuki M."/>
            <person name="Suzuki K.-i.T."/>
            <person name="Hayashi T."/>
            <person name="Toyoda A."/>
            <person name="Oliveira C."/>
            <person name="Osipova E."/>
            <person name="Leigh N.D."/>
            <person name="Simon A."/>
            <person name="Yun M.H."/>
        </authorList>
    </citation>
    <scope>NUCLEOTIDE SEQUENCE</scope>
    <source>
        <strain evidence="2">20211129_DDA</strain>
        <tissue evidence="2">Liver</tissue>
    </source>
</reference>
<dbReference type="AlphaFoldDB" id="A0AAV7M0D6"/>
<protein>
    <submittedName>
        <fullName evidence="2">Uncharacterized protein</fullName>
    </submittedName>
</protein>